<dbReference type="GO" id="GO:0046500">
    <property type="term" value="P:S-adenosylmethionine metabolic process"/>
    <property type="evidence" value="ECO:0007669"/>
    <property type="project" value="TreeGrafter"/>
</dbReference>
<organism evidence="4 5">
    <name type="scientific">Halocaridina rubra</name>
    <name type="common">Hawaiian red shrimp</name>
    <dbReference type="NCBI Taxonomy" id="373956"/>
    <lineage>
        <taxon>Eukaryota</taxon>
        <taxon>Metazoa</taxon>
        <taxon>Ecdysozoa</taxon>
        <taxon>Arthropoda</taxon>
        <taxon>Crustacea</taxon>
        <taxon>Multicrustacea</taxon>
        <taxon>Malacostraca</taxon>
        <taxon>Eumalacostraca</taxon>
        <taxon>Eucarida</taxon>
        <taxon>Decapoda</taxon>
        <taxon>Pleocyemata</taxon>
        <taxon>Caridea</taxon>
        <taxon>Atyoidea</taxon>
        <taxon>Atyidae</taxon>
        <taxon>Halocaridina</taxon>
    </lineage>
</organism>
<keyword evidence="5" id="KW-1185">Reference proteome</keyword>
<keyword evidence="2" id="KW-0808">Transferase</keyword>
<dbReference type="GO" id="GO:0006111">
    <property type="term" value="P:regulation of gluconeogenesis"/>
    <property type="evidence" value="ECO:0007669"/>
    <property type="project" value="TreeGrafter"/>
</dbReference>
<dbReference type="GO" id="GO:1904047">
    <property type="term" value="F:S-adenosyl-L-methionine binding"/>
    <property type="evidence" value="ECO:0007669"/>
    <property type="project" value="TreeGrafter"/>
</dbReference>
<evidence type="ECO:0000313" key="5">
    <source>
        <dbReference type="Proteomes" id="UP001381693"/>
    </source>
</evidence>
<dbReference type="GO" id="GO:0005829">
    <property type="term" value="C:cytosol"/>
    <property type="evidence" value="ECO:0007669"/>
    <property type="project" value="TreeGrafter"/>
</dbReference>
<protein>
    <submittedName>
        <fullName evidence="4">Uncharacterized protein</fullName>
    </submittedName>
</protein>
<evidence type="ECO:0000256" key="1">
    <source>
        <dbReference type="ARBA" id="ARBA00022603"/>
    </source>
</evidence>
<sequence length="141" mass="16405">MKNFEKMLKPGGILIIDHLNFDNYLESGMQFLSSPIYYERKGIKVLKSYMLFEDGRPCMWRRDNVVDLDGLSNDVAESLQKFDKMVFRTQSFPHQLADFKSLLRSAFGENASYQILGNFKPLEEVKEPSVYVHIVKKSLEN</sequence>
<comment type="caution">
    <text evidence="4">The sequence shown here is derived from an EMBL/GenBank/DDBJ whole genome shotgun (WGS) entry which is preliminary data.</text>
</comment>
<evidence type="ECO:0000313" key="4">
    <source>
        <dbReference type="EMBL" id="KAK7086782.1"/>
    </source>
</evidence>
<evidence type="ECO:0000256" key="2">
    <source>
        <dbReference type="ARBA" id="ARBA00022679"/>
    </source>
</evidence>
<dbReference type="GO" id="GO:0042802">
    <property type="term" value="F:identical protein binding"/>
    <property type="evidence" value="ECO:0007669"/>
    <property type="project" value="TreeGrafter"/>
</dbReference>
<dbReference type="GO" id="GO:0016594">
    <property type="term" value="F:glycine binding"/>
    <property type="evidence" value="ECO:0007669"/>
    <property type="project" value="TreeGrafter"/>
</dbReference>
<dbReference type="PANTHER" id="PTHR16458">
    <property type="entry name" value="GLYCINE N-METHYLTRANSFERASE"/>
    <property type="match status" value="1"/>
</dbReference>
<dbReference type="GO" id="GO:1901052">
    <property type="term" value="P:sarcosine metabolic process"/>
    <property type="evidence" value="ECO:0007669"/>
    <property type="project" value="TreeGrafter"/>
</dbReference>
<dbReference type="GO" id="GO:0006730">
    <property type="term" value="P:one-carbon metabolic process"/>
    <property type="evidence" value="ECO:0007669"/>
    <property type="project" value="TreeGrafter"/>
</dbReference>
<evidence type="ECO:0000256" key="3">
    <source>
        <dbReference type="ARBA" id="ARBA00022691"/>
    </source>
</evidence>
<keyword evidence="1" id="KW-0489">Methyltransferase</keyword>
<name>A0AAN9AH33_HALRR</name>
<dbReference type="Gene3D" id="3.30.46.10">
    <property type="entry name" value="Glycine N-methyltransferase, chain A, domain 1"/>
    <property type="match status" value="1"/>
</dbReference>
<proteinExistence type="predicted"/>
<dbReference type="GO" id="GO:0032259">
    <property type="term" value="P:methylation"/>
    <property type="evidence" value="ECO:0007669"/>
    <property type="project" value="UniProtKB-KW"/>
</dbReference>
<dbReference type="GO" id="GO:0017174">
    <property type="term" value="F:glycine N-methyltransferase activity"/>
    <property type="evidence" value="ECO:0007669"/>
    <property type="project" value="InterPro"/>
</dbReference>
<accession>A0AAN9AH33</accession>
<reference evidence="4 5" key="1">
    <citation type="submission" date="2023-11" db="EMBL/GenBank/DDBJ databases">
        <title>Halocaridina rubra genome assembly.</title>
        <authorList>
            <person name="Smith C."/>
        </authorList>
    </citation>
    <scope>NUCLEOTIDE SEQUENCE [LARGE SCALE GENOMIC DNA]</scope>
    <source>
        <strain evidence="4">EP-1</strain>
        <tissue evidence="4">Whole</tissue>
    </source>
</reference>
<gene>
    <name evidence="4" type="ORF">SK128_010775</name>
</gene>
<dbReference type="InterPro" id="IPR014369">
    <property type="entry name" value="Gly/Sar_N_MeTrfase"/>
</dbReference>
<keyword evidence="3" id="KW-0949">S-adenosyl-L-methionine</keyword>
<dbReference type="GO" id="GO:0046498">
    <property type="term" value="P:S-adenosylhomocysteine metabolic process"/>
    <property type="evidence" value="ECO:0007669"/>
    <property type="project" value="TreeGrafter"/>
</dbReference>
<dbReference type="PANTHER" id="PTHR16458:SF2">
    <property type="entry name" value="GLYCINE N-METHYLTRANSFERASE"/>
    <property type="match status" value="1"/>
</dbReference>
<dbReference type="Proteomes" id="UP001381693">
    <property type="component" value="Unassembled WGS sequence"/>
</dbReference>
<dbReference type="EMBL" id="JAXCGZ010000083">
    <property type="protein sequence ID" value="KAK7086782.1"/>
    <property type="molecule type" value="Genomic_DNA"/>
</dbReference>
<dbReference type="GO" id="GO:0051289">
    <property type="term" value="P:protein homotetramerization"/>
    <property type="evidence" value="ECO:0007669"/>
    <property type="project" value="TreeGrafter"/>
</dbReference>
<dbReference type="AlphaFoldDB" id="A0AAN9AH33"/>